<gene>
    <name evidence="2" type="ORF">CVT25_007213</name>
</gene>
<proteinExistence type="predicted"/>
<reference evidence="2 3" key="1">
    <citation type="journal article" date="2018" name="Evol. Lett.">
        <title>Horizontal gene cluster transfer increased hallucinogenic mushroom diversity.</title>
        <authorList>
            <person name="Reynolds H.T."/>
            <person name="Vijayakumar V."/>
            <person name="Gluck-Thaler E."/>
            <person name="Korotkin H.B."/>
            <person name="Matheny P.B."/>
            <person name="Slot J.C."/>
        </authorList>
    </citation>
    <scope>NUCLEOTIDE SEQUENCE [LARGE SCALE GENOMIC DNA]</scope>
    <source>
        <strain evidence="2 3">2631</strain>
    </source>
</reference>
<dbReference type="InParanoid" id="A0A409X715"/>
<keyword evidence="3" id="KW-1185">Reference proteome</keyword>
<sequence>MMIQPTPSGTYVHLTPQTREGYMAYRNARPLTARQPHDPAYEGKKASQRVLRTGKEERLFDR</sequence>
<evidence type="ECO:0000313" key="3">
    <source>
        <dbReference type="Proteomes" id="UP000283269"/>
    </source>
</evidence>
<evidence type="ECO:0000256" key="1">
    <source>
        <dbReference type="SAM" id="MobiDB-lite"/>
    </source>
</evidence>
<feature type="compositionally biased region" description="Basic and acidic residues" evidence="1">
    <location>
        <begin position="53"/>
        <end position="62"/>
    </location>
</feature>
<comment type="caution">
    <text evidence="2">The sequence shown here is derived from an EMBL/GenBank/DDBJ whole genome shotgun (WGS) entry which is preliminary data.</text>
</comment>
<feature type="compositionally biased region" description="Basic and acidic residues" evidence="1">
    <location>
        <begin position="35"/>
        <end position="45"/>
    </location>
</feature>
<dbReference type="Proteomes" id="UP000283269">
    <property type="component" value="Unassembled WGS sequence"/>
</dbReference>
<organism evidence="2 3">
    <name type="scientific">Psilocybe cyanescens</name>
    <dbReference type="NCBI Taxonomy" id="93625"/>
    <lineage>
        <taxon>Eukaryota</taxon>
        <taxon>Fungi</taxon>
        <taxon>Dikarya</taxon>
        <taxon>Basidiomycota</taxon>
        <taxon>Agaricomycotina</taxon>
        <taxon>Agaricomycetes</taxon>
        <taxon>Agaricomycetidae</taxon>
        <taxon>Agaricales</taxon>
        <taxon>Agaricineae</taxon>
        <taxon>Strophariaceae</taxon>
        <taxon>Psilocybe</taxon>
    </lineage>
</organism>
<dbReference type="EMBL" id="NHYD01002463">
    <property type="protein sequence ID" value="PPQ86556.1"/>
    <property type="molecule type" value="Genomic_DNA"/>
</dbReference>
<accession>A0A409X715</accession>
<dbReference type="AlphaFoldDB" id="A0A409X715"/>
<evidence type="ECO:0000313" key="2">
    <source>
        <dbReference type="EMBL" id="PPQ86556.1"/>
    </source>
</evidence>
<name>A0A409X715_PSICY</name>
<protein>
    <submittedName>
        <fullName evidence="2">Uncharacterized protein</fullName>
    </submittedName>
</protein>
<feature type="region of interest" description="Disordered" evidence="1">
    <location>
        <begin position="32"/>
        <end position="62"/>
    </location>
</feature>